<dbReference type="GO" id="GO:0003700">
    <property type="term" value="F:DNA-binding transcription factor activity"/>
    <property type="evidence" value="ECO:0007669"/>
    <property type="project" value="UniProtKB-UniRule"/>
</dbReference>
<dbReference type="InterPro" id="IPR007159">
    <property type="entry name" value="SpoVT-AbrB_dom"/>
</dbReference>
<evidence type="ECO:0000256" key="3">
    <source>
        <dbReference type="ARBA" id="ARBA00022737"/>
    </source>
</evidence>
<dbReference type="GO" id="GO:0005737">
    <property type="term" value="C:cytoplasm"/>
    <property type="evidence" value="ECO:0007669"/>
    <property type="project" value="UniProtKB-UniRule"/>
</dbReference>
<evidence type="ECO:0000313" key="10">
    <source>
        <dbReference type="Proteomes" id="UP001470809"/>
    </source>
</evidence>
<dbReference type="InterPro" id="IPR038619">
    <property type="entry name" value="MraZ_sf"/>
</dbReference>
<accession>A0AAN0MC04</accession>
<evidence type="ECO:0000313" key="9">
    <source>
        <dbReference type="EMBL" id="WZU66893.1"/>
    </source>
</evidence>
<dbReference type="InterPro" id="IPR035642">
    <property type="entry name" value="MraZ_N"/>
</dbReference>
<dbReference type="Proteomes" id="UP001470809">
    <property type="component" value="Chromosome"/>
</dbReference>
<keyword evidence="10" id="KW-1185">Reference proteome</keyword>
<evidence type="ECO:0000256" key="6">
    <source>
        <dbReference type="ARBA" id="ARBA00023163"/>
    </source>
</evidence>
<reference evidence="9" key="1">
    <citation type="submission" date="2024-08" db="EMBL/GenBank/DDBJ databases">
        <title>Phylogenomic analyses of a clade within the roseobacter group suggest taxonomic reassignments of species of the genera Aestuariivita, Citreicella, Loktanella, Nautella, Pelagibaca, Ruegeria, Thalassobius, Thiobacimonas and Tropicibacter, and the proposal o.</title>
        <authorList>
            <person name="Jeon C.O."/>
        </authorList>
    </citation>
    <scope>NUCLEOTIDE SEQUENCE</scope>
    <source>
        <strain evidence="9">SS1-5</strain>
    </source>
</reference>
<keyword evidence="6 7" id="KW-0804">Transcription</keyword>
<evidence type="ECO:0000256" key="7">
    <source>
        <dbReference type="HAMAP-Rule" id="MF_01008"/>
    </source>
</evidence>
<evidence type="ECO:0000256" key="5">
    <source>
        <dbReference type="ARBA" id="ARBA00023125"/>
    </source>
</evidence>
<keyword evidence="5 7" id="KW-0238">DNA-binding</keyword>
<dbReference type="AlphaFoldDB" id="A0AAN0MC04"/>
<dbReference type="SUPFAM" id="SSF89447">
    <property type="entry name" value="AbrB/MazE/MraZ-like"/>
    <property type="match status" value="1"/>
</dbReference>
<dbReference type="InterPro" id="IPR020603">
    <property type="entry name" value="MraZ_dom"/>
</dbReference>
<protein>
    <recommendedName>
        <fullName evidence="1 7">Transcriptional regulator MraZ</fullName>
    </recommendedName>
</protein>
<dbReference type="InterPro" id="IPR003444">
    <property type="entry name" value="MraZ"/>
</dbReference>
<dbReference type="InterPro" id="IPR037914">
    <property type="entry name" value="SpoVT-AbrB_sf"/>
</dbReference>
<dbReference type="KEGG" id="yrh:AABB31_18170"/>
<comment type="similarity">
    <text evidence="7">Belongs to the MraZ family.</text>
</comment>
<name>A0AAN0MC04_9RHOB</name>
<evidence type="ECO:0000259" key="8">
    <source>
        <dbReference type="PROSITE" id="PS51740"/>
    </source>
</evidence>
<comment type="subunit">
    <text evidence="7">Forms oligomers.</text>
</comment>
<evidence type="ECO:0000256" key="4">
    <source>
        <dbReference type="ARBA" id="ARBA00023015"/>
    </source>
</evidence>
<dbReference type="RefSeq" id="WP_342076212.1">
    <property type="nucleotide sequence ID" value="NZ_CP151767.2"/>
</dbReference>
<dbReference type="GO" id="GO:2000143">
    <property type="term" value="P:negative regulation of DNA-templated transcription initiation"/>
    <property type="evidence" value="ECO:0007669"/>
    <property type="project" value="TreeGrafter"/>
</dbReference>
<evidence type="ECO:0000256" key="1">
    <source>
        <dbReference type="ARBA" id="ARBA00013860"/>
    </source>
</evidence>
<keyword evidence="4 7" id="KW-0805">Transcription regulation</keyword>
<dbReference type="PANTHER" id="PTHR34701:SF1">
    <property type="entry name" value="TRANSCRIPTIONAL REGULATOR MRAZ"/>
    <property type="match status" value="1"/>
</dbReference>
<proteinExistence type="inferred from homology"/>
<dbReference type="CDD" id="cd16321">
    <property type="entry name" value="MraZ_C"/>
    <property type="match status" value="1"/>
</dbReference>
<dbReference type="EMBL" id="CP151767">
    <property type="protein sequence ID" value="WZU66893.1"/>
    <property type="molecule type" value="Genomic_DNA"/>
</dbReference>
<gene>
    <name evidence="7" type="primary">mraZ</name>
    <name evidence="9" type="ORF">AABB31_18170</name>
</gene>
<keyword evidence="3" id="KW-0677">Repeat</keyword>
<organism evidence="9 10">
    <name type="scientific">Yoonia rhodophyticola</name>
    <dbReference type="NCBI Taxonomy" id="3137370"/>
    <lineage>
        <taxon>Bacteria</taxon>
        <taxon>Pseudomonadati</taxon>
        <taxon>Pseudomonadota</taxon>
        <taxon>Alphaproteobacteria</taxon>
        <taxon>Rhodobacterales</taxon>
        <taxon>Paracoccaceae</taxon>
        <taxon>Yoonia</taxon>
    </lineage>
</organism>
<comment type="subcellular location">
    <subcellularLocation>
        <location evidence="7">Cytoplasm</location>
        <location evidence="7">Nucleoid</location>
    </subcellularLocation>
</comment>
<feature type="domain" description="SpoVT-AbrB" evidence="8">
    <location>
        <begin position="99"/>
        <end position="143"/>
    </location>
</feature>
<dbReference type="Gene3D" id="3.40.1550.20">
    <property type="entry name" value="Transcriptional regulator MraZ domain"/>
    <property type="match status" value="1"/>
</dbReference>
<dbReference type="InterPro" id="IPR035644">
    <property type="entry name" value="MraZ_C"/>
</dbReference>
<dbReference type="GO" id="GO:0000976">
    <property type="term" value="F:transcription cis-regulatory region binding"/>
    <property type="evidence" value="ECO:0007669"/>
    <property type="project" value="TreeGrafter"/>
</dbReference>
<sequence>MSEDRGTVVLSFTGEHTLKVDGKGRMSIPADFRRVLEAGDPEWTPGLSPRLYLLYGNHLKDQLHGYTVSEFNALVDSINAMPRGSVNRKKLSRLIIGQSIKLDVDKDGRTVMPLKQRQKLGITDGELTFSGVGDHFEIWKADVFTEEVADGLDDWLDEQDAEFELLSLLDE</sequence>
<evidence type="ECO:0000256" key="2">
    <source>
        <dbReference type="ARBA" id="ARBA00022490"/>
    </source>
</evidence>
<dbReference type="PROSITE" id="PS51740">
    <property type="entry name" value="SPOVT_ABRB"/>
    <property type="match status" value="2"/>
</dbReference>
<dbReference type="CDD" id="cd16320">
    <property type="entry name" value="MraZ_N"/>
    <property type="match status" value="1"/>
</dbReference>
<dbReference type="PANTHER" id="PTHR34701">
    <property type="entry name" value="TRANSCRIPTIONAL REGULATOR MRAZ"/>
    <property type="match status" value="1"/>
</dbReference>
<feature type="domain" description="SpoVT-AbrB" evidence="8">
    <location>
        <begin position="15"/>
        <end position="58"/>
    </location>
</feature>
<keyword evidence="2 7" id="KW-0963">Cytoplasm</keyword>
<dbReference type="HAMAP" id="MF_01008">
    <property type="entry name" value="MraZ"/>
    <property type="match status" value="1"/>
</dbReference>
<dbReference type="GO" id="GO:0009295">
    <property type="term" value="C:nucleoid"/>
    <property type="evidence" value="ECO:0007669"/>
    <property type="project" value="UniProtKB-SubCell"/>
</dbReference>
<dbReference type="Pfam" id="PF02381">
    <property type="entry name" value="MraZ"/>
    <property type="match status" value="1"/>
</dbReference>